<dbReference type="Proteomes" id="UP000265520">
    <property type="component" value="Unassembled WGS sequence"/>
</dbReference>
<dbReference type="InterPro" id="IPR040881">
    <property type="entry name" value="Urease_linker"/>
</dbReference>
<sequence length="68" mass="7566">MEAVTTRGFGHKDEDNAREGITGEDYSLTKVIPREEYANKYGPTVGDKIRLGDTNLIAEIEKDFAVYG</sequence>
<accession>A0A392RHK4</accession>
<evidence type="ECO:0000256" key="2">
    <source>
        <dbReference type="ARBA" id="ARBA00022801"/>
    </source>
</evidence>
<evidence type="ECO:0000256" key="1">
    <source>
        <dbReference type="ARBA" id="ARBA00022723"/>
    </source>
</evidence>
<dbReference type="PANTHER" id="PTHR43440">
    <property type="entry name" value="UREASE"/>
    <property type="match status" value="1"/>
</dbReference>
<feature type="non-terminal residue" evidence="6">
    <location>
        <position position="68"/>
    </location>
</feature>
<dbReference type="Pfam" id="PF18473">
    <property type="entry name" value="Urease_linker"/>
    <property type="match status" value="1"/>
</dbReference>
<keyword evidence="7" id="KW-1185">Reference proteome</keyword>
<evidence type="ECO:0000259" key="5">
    <source>
        <dbReference type="Pfam" id="PF18473"/>
    </source>
</evidence>
<protein>
    <submittedName>
        <fullName evidence="6">Urease</fullName>
    </submittedName>
</protein>
<feature type="domain" description="Urease alpha-subunit N-terminal" evidence="4">
    <location>
        <begin position="32"/>
        <end position="68"/>
    </location>
</feature>
<dbReference type="GO" id="GO:0016810">
    <property type="term" value="F:hydrolase activity, acting on carbon-nitrogen (but not peptide) bonds"/>
    <property type="evidence" value="ECO:0007669"/>
    <property type="project" value="InterPro"/>
</dbReference>
<keyword evidence="1" id="KW-0479">Metal-binding</keyword>
<organism evidence="6 7">
    <name type="scientific">Trifolium medium</name>
    <dbReference type="NCBI Taxonomy" id="97028"/>
    <lineage>
        <taxon>Eukaryota</taxon>
        <taxon>Viridiplantae</taxon>
        <taxon>Streptophyta</taxon>
        <taxon>Embryophyta</taxon>
        <taxon>Tracheophyta</taxon>
        <taxon>Spermatophyta</taxon>
        <taxon>Magnoliopsida</taxon>
        <taxon>eudicotyledons</taxon>
        <taxon>Gunneridae</taxon>
        <taxon>Pentapetalae</taxon>
        <taxon>rosids</taxon>
        <taxon>fabids</taxon>
        <taxon>Fabales</taxon>
        <taxon>Fabaceae</taxon>
        <taxon>Papilionoideae</taxon>
        <taxon>50 kb inversion clade</taxon>
        <taxon>NPAAA clade</taxon>
        <taxon>Hologalegina</taxon>
        <taxon>IRL clade</taxon>
        <taxon>Trifolieae</taxon>
        <taxon>Trifolium</taxon>
    </lineage>
</organism>
<reference evidence="6 7" key="1">
    <citation type="journal article" date="2018" name="Front. Plant Sci.">
        <title>Red Clover (Trifolium pratense) and Zigzag Clover (T. medium) - A Picture of Genomic Similarities and Differences.</title>
        <authorList>
            <person name="Dluhosova J."/>
            <person name="Istvanek J."/>
            <person name="Nedelnik J."/>
            <person name="Repkova J."/>
        </authorList>
    </citation>
    <scope>NUCLEOTIDE SEQUENCE [LARGE SCALE GENOMIC DNA]</scope>
    <source>
        <strain evidence="7">cv. 10/8</strain>
        <tissue evidence="6">Leaf</tissue>
    </source>
</reference>
<name>A0A392RHK4_9FABA</name>
<dbReference type="SUPFAM" id="SSF51338">
    <property type="entry name" value="Composite domain of metallo-dependent hydrolases"/>
    <property type="match status" value="1"/>
</dbReference>
<dbReference type="InterPro" id="IPR050112">
    <property type="entry name" value="Urease_alpha_subunit"/>
</dbReference>
<keyword evidence="2" id="KW-0378">Hydrolase</keyword>
<dbReference type="InterPro" id="IPR011059">
    <property type="entry name" value="Metal-dep_hydrolase_composite"/>
</dbReference>
<dbReference type="Pfam" id="PF00449">
    <property type="entry name" value="Urease_alpha"/>
    <property type="match status" value="1"/>
</dbReference>
<dbReference type="Gene3D" id="2.30.40.10">
    <property type="entry name" value="Urease, subunit C, domain 1"/>
    <property type="match status" value="1"/>
</dbReference>
<dbReference type="PANTHER" id="PTHR43440:SF1">
    <property type="entry name" value="UREASE"/>
    <property type="match status" value="1"/>
</dbReference>
<evidence type="ECO:0000259" key="4">
    <source>
        <dbReference type="Pfam" id="PF00449"/>
    </source>
</evidence>
<dbReference type="AlphaFoldDB" id="A0A392RHK4"/>
<evidence type="ECO:0000313" key="7">
    <source>
        <dbReference type="Proteomes" id="UP000265520"/>
    </source>
</evidence>
<dbReference type="GO" id="GO:0046872">
    <property type="term" value="F:metal ion binding"/>
    <property type="evidence" value="ECO:0007669"/>
    <property type="project" value="UniProtKB-KW"/>
</dbReference>
<dbReference type="EMBL" id="LXQA010230285">
    <property type="protein sequence ID" value="MCI36083.1"/>
    <property type="molecule type" value="Genomic_DNA"/>
</dbReference>
<evidence type="ECO:0000256" key="3">
    <source>
        <dbReference type="SAM" id="MobiDB-lite"/>
    </source>
</evidence>
<comment type="caution">
    <text evidence="6">The sequence shown here is derived from an EMBL/GenBank/DDBJ whole genome shotgun (WGS) entry which is preliminary data.</text>
</comment>
<proteinExistence type="predicted"/>
<feature type="region of interest" description="Disordered" evidence="3">
    <location>
        <begin position="1"/>
        <end position="23"/>
    </location>
</feature>
<feature type="domain" description="Urease subunit beta-alpha linker" evidence="5">
    <location>
        <begin position="1"/>
        <end position="25"/>
    </location>
</feature>
<evidence type="ECO:0000313" key="6">
    <source>
        <dbReference type="EMBL" id="MCI36083.1"/>
    </source>
</evidence>
<dbReference type="InterPro" id="IPR011612">
    <property type="entry name" value="Urease_alpha_N_dom"/>
</dbReference>